<dbReference type="Proteomes" id="UP000019150">
    <property type="component" value="Chromosome"/>
</dbReference>
<name>W5TNH0_9NOCA</name>
<dbReference type="AlphaFoldDB" id="W5TNH0"/>
<proteinExistence type="predicted"/>
<evidence type="ECO:0000313" key="1">
    <source>
        <dbReference type="EMBL" id="AHH20802.1"/>
    </source>
</evidence>
<sequence length="138" mass="16121">MKREERFVLSHRPYAVDLSSLRVEVSEPWGAMTETHYWGYIDAVWFRRRKGVTIACTGQLRDHQDVRPANGQEFVEHATDGRYGGDCAGRWDGERYWGAQEPEVIEQHLALLRPMLGNYPQIPDGWDGWWTFPKEADR</sequence>
<gene>
    <name evidence="1" type="ORF">NONO_c60260</name>
</gene>
<dbReference type="EMBL" id="CP006850">
    <property type="protein sequence ID" value="AHH20802.1"/>
    <property type="molecule type" value="Genomic_DNA"/>
</dbReference>
<evidence type="ECO:0000313" key="2">
    <source>
        <dbReference type="Proteomes" id="UP000019150"/>
    </source>
</evidence>
<dbReference type="HOGENOM" id="CLU_1853127_0_0_11"/>
<accession>W5TNH0</accession>
<protein>
    <submittedName>
        <fullName evidence="1">Uncharacterized protein</fullName>
    </submittedName>
</protein>
<dbReference type="eggNOG" id="ENOG50348ZM">
    <property type="taxonomic scope" value="Bacteria"/>
</dbReference>
<keyword evidence="2" id="KW-1185">Reference proteome</keyword>
<dbReference type="PATRIC" id="fig|1415166.3.peg.6202"/>
<dbReference type="OrthoDB" id="4164741at2"/>
<dbReference type="STRING" id="1415166.NONO_c60260"/>
<organism evidence="1 2">
    <name type="scientific">Nocardia nova SH22a</name>
    <dbReference type="NCBI Taxonomy" id="1415166"/>
    <lineage>
        <taxon>Bacteria</taxon>
        <taxon>Bacillati</taxon>
        <taxon>Actinomycetota</taxon>
        <taxon>Actinomycetes</taxon>
        <taxon>Mycobacteriales</taxon>
        <taxon>Nocardiaceae</taxon>
        <taxon>Nocardia</taxon>
    </lineage>
</organism>
<dbReference type="KEGG" id="nno:NONO_c60260"/>
<reference evidence="1 2" key="1">
    <citation type="journal article" date="2014" name="Appl. Environ. Microbiol.">
        <title>Insights into the Microbial Degradation of Rubber and Gutta-Percha by Analysis of the Complete Genome of Nocardia nova SH22a.</title>
        <authorList>
            <person name="Luo Q."/>
            <person name="Hiessl S."/>
            <person name="Poehlein A."/>
            <person name="Daniel R."/>
            <person name="Steinbuchel A."/>
        </authorList>
    </citation>
    <scope>NUCLEOTIDE SEQUENCE [LARGE SCALE GENOMIC DNA]</scope>
    <source>
        <strain evidence="1">SH22a</strain>
    </source>
</reference>
<dbReference type="RefSeq" id="WP_148307006.1">
    <property type="nucleotide sequence ID" value="NZ_CP006850.1"/>
</dbReference>